<dbReference type="EMBL" id="FZNZ01000030">
    <property type="protein sequence ID" value="SNS02736.1"/>
    <property type="molecule type" value="Genomic_DNA"/>
</dbReference>
<protein>
    <submittedName>
        <fullName evidence="2">Uncharacterized protein</fullName>
    </submittedName>
</protein>
<keyword evidence="1" id="KW-0812">Transmembrane</keyword>
<keyword evidence="1" id="KW-0472">Membrane</keyword>
<keyword evidence="3" id="KW-1185">Reference proteome</keyword>
<proteinExistence type="predicted"/>
<evidence type="ECO:0000256" key="1">
    <source>
        <dbReference type="SAM" id="Phobius"/>
    </source>
</evidence>
<evidence type="ECO:0000313" key="3">
    <source>
        <dbReference type="Proteomes" id="UP000198427"/>
    </source>
</evidence>
<keyword evidence="1" id="KW-1133">Transmembrane helix</keyword>
<feature type="transmembrane region" description="Helical" evidence="1">
    <location>
        <begin position="12"/>
        <end position="28"/>
    </location>
</feature>
<evidence type="ECO:0000313" key="2">
    <source>
        <dbReference type="EMBL" id="SNS02736.1"/>
    </source>
</evidence>
<dbReference type="Proteomes" id="UP000198427">
    <property type="component" value="Unassembled WGS sequence"/>
</dbReference>
<accession>A0AA94IWU3</accession>
<dbReference type="AlphaFoldDB" id="A0AA94IWU3"/>
<sequence>MLFLYRVPRKFLIISSIICTLLITFLVWKTTRPKYVCTNSMGPVVVDSWLDRGYKIIGKYKLLNPQPLPLTKSDWLFIHKQLPIWVRKHYPNYRHMPTISQLSIDSLKSNTSYQFTLLHDGKLLEEDVYLLSLPSSNVNHPLKIYIPKASVADEKQLTKDGRLVSKPVLVYPFLTEAWERNINETKPYGIGDMW</sequence>
<reference evidence="2 3" key="1">
    <citation type="submission" date="2017-06" db="EMBL/GenBank/DDBJ databases">
        <authorList>
            <person name="Varghese N."/>
            <person name="Submissions S."/>
        </authorList>
    </citation>
    <scope>NUCLEOTIDE SEQUENCE [LARGE SCALE GENOMIC DNA]</scope>
    <source>
        <strain evidence="2 3">DSM 26989</strain>
    </source>
</reference>
<organism evidence="2 3">
    <name type="scientific">Prevotella jejuni</name>
    <dbReference type="NCBI Taxonomy" id="1177574"/>
    <lineage>
        <taxon>Bacteria</taxon>
        <taxon>Pseudomonadati</taxon>
        <taxon>Bacteroidota</taxon>
        <taxon>Bacteroidia</taxon>
        <taxon>Bacteroidales</taxon>
        <taxon>Prevotellaceae</taxon>
        <taxon>Prevotella</taxon>
    </lineage>
</organism>
<name>A0AA94IWU3_9BACT</name>
<gene>
    <name evidence="2" type="ORF">SAMN06265364_1301</name>
</gene>
<comment type="caution">
    <text evidence="2">The sequence shown here is derived from an EMBL/GenBank/DDBJ whole genome shotgun (WGS) entry which is preliminary data.</text>
</comment>